<dbReference type="STRING" id="1325564.NSJP_3255"/>
<gene>
    <name evidence="1" type="ORF">NSJP_3255</name>
</gene>
<organism evidence="1 2">
    <name type="scientific">Nitrospira japonica</name>
    <dbReference type="NCBI Taxonomy" id="1325564"/>
    <lineage>
        <taxon>Bacteria</taxon>
        <taxon>Pseudomonadati</taxon>
        <taxon>Nitrospirota</taxon>
        <taxon>Nitrospiria</taxon>
        <taxon>Nitrospirales</taxon>
        <taxon>Nitrospiraceae</taxon>
        <taxon>Nitrospira</taxon>
    </lineage>
</organism>
<dbReference type="AlphaFoldDB" id="A0A1W1I8S7"/>
<dbReference type="EMBL" id="LT828648">
    <property type="protein sequence ID" value="SLM49422.1"/>
    <property type="molecule type" value="Genomic_DNA"/>
</dbReference>
<sequence length="181" mass="20105">MIPLQGNRLTSKAREAFGLHSLGWSSFQQLCLTITREVLGQTVESFLDSGDGGRDGAFVGTWKTARQEHLSGPFVVQCKFTSKINFTLKASDLFDEAKKVKKLVTRGLCDSYVLMTNAEISGTGAEKIQSVFKAVGVKHVVTFGSTWINQQIRESKRLRMLVPRVYGLGDLSQILDERAYL</sequence>
<name>A0A1W1I8S7_9BACT</name>
<proteinExistence type="predicted"/>
<reference evidence="1 2" key="1">
    <citation type="submission" date="2017-03" db="EMBL/GenBank/DDBJ databases">
        <authorList>
            <person name="Afonso C.L."/>
            <person name="Miller P.J."/>
            <person name="Scott M.A."/>
            <person name="Spackman E."/>
            <person name="Goraichik I."/>
            <person name="Dimitrov K.M."/>
            <person name="Suarez D.L."/>
            <person name="Swayne D.E."/>
        </authorList>
    </citation>
    <scope>NUCLEOTIDE SEQUENCE [LARGE SCALE GENOMIC DNA]</scope>
    <source>
        <strain evidence="1">Genome sequencing of Nitrospira japonica strain NJ11</strain>
    </source>
</reference>
<dbReference type="Proteomes" id="UP000192042">
    <property type="component" value="Chromosome I"/>
</dbReference>
<accession>A0A1W1I8S7</accession>
<keyword evidence="2" id="KW-1185">Reference proteome</keyword>
<evidence type="ECO:0000313" key="2">
    <source>
        <dbReference type="Proteomes" id="UP000192042"/>
    </source>
</evidence>
<evidence type="ECO:0008006" key="3">
    <source>
        <dbReference type="Google" id="ProtNLM"/>
    </source>
</evidence>
<dbReference type="KEGG" id="nja:NSJP_3255"/>
<protein>
    <recommendedName>
        <fullName evidence="3">Restriction endonuclease type IV Mrr domain-containing protein</fullName>
    </recommendedName>
</protein>
<evidence type="ECO:0000313" key="1">
    <source>
        <dbReference type="EMBL" id="SLM49422.1"/>
    </source>
</evidence>